<name>A0A419F5I6_9BACT</name>
<dbReference type="InterPro" id="IPR012334">
    <property type="entry name" value="Pectin_lyas_fold"/>
</dbReference>
<sequence>DGGYVIAGFTGSWGGPTSSDVWLIKTNSSGNKLWDKIFGGADWDVGRGVQETADGSYVIVGHTGLYGASSADVWLGKVHVTCVPDDYSCIQEALDGASDGDTIIVRDGTYTGACNKNLDFKGKNLTLRSENRPENCIIDCEGDGRGFYFHSGETRASTVDGFTITNGSVSGNGGGAFIGNNSSPTIENCIIKGNLATSMGGGMYIGNGCSAKIVNGILAENEAGSGGGIYCWSSTPIIYHCTIARNQAAYGGGICSNSTSLANIKNSILWGNSPDEVSGPATITYSDIQGSFSGTGNINTDPLFVQSGYWDCDTWVSGDYHLVHGSPCIDSCTSSISRDIDGEARPNEAKSDMGSDECYEAQEMCLVLVPDATEVAQRGRLGYTVKVTNLTGSTAEYDYWTDVTLPNYSTYPLSGTLFGPYRFMLSPVSILSQHLIHPIPSVAPLGTYTYNAYIGTYPNILKEYHFSFEVK</sequence>
<gene>
    <name evidence="1" type="ORF">C4532_04080</name>
</gene>
<evidence type="ECO:0000313" key="2">
    <source>
        <dbReference type="Proteomes" id="UP000285961"/>
    </source>
</evidence>
<dbReference type="PANTHER" id="PTHR42754">
    <property type="entry name" value="ENDOGLUCANASE"/>
    <property type="match status" value="1"/>
</dbReference>
<dbReference type="SUPFAM" id="SSF51126">
    <property type="entry name" value="Pectin lyase-like"/>
    <property type="match status" value="1"/>
</dbReference>
<dbReference type="AlphaFoldDB" id="A0A419F5I6"/>
<reference evidence="1 2" key="1">
    <citation type="journal article" date="2017" name="ISME J.">
        <title>Energy and carbon metabolisms in a deep terrestrial subsurface fluid microbial community.</title>
        <authorList>
            <person name="Momper L."/>
            <person name="Jungbluth S.P."/>
            <person name="Lee M.D."/>
            <person name="Amend J.P."/>
        </authorList>
    </citation>
    <scope>NUCLEOTIDE SEQUENCE [LARGE SCALE GENOMIC DNA]</scope>
    <source>
        <strain evidence="1">SURF_17</strain>
    </source>
</reference>
<dbReference type="Gene3D" id="2.160.20.10">
    <property type="entry name" value="Single-stranded right-handed beta-helix, Pectin lyase-like"/>
    <property type="match status" value="1"/>
</dbReference>
<dbReference type="SMART" id="SM00710">
    <property type="entry name" value="PbH1"/>
    <property type="match status" value="3"/>
</dbReference>
<organism evidence="1 2">
    <name type="scientific">Candidatus Abyssobacteria bacterium SURF_17</name>
    <dbReference type="NCBI Taxonomy" id="2093361"/>
    <lineage>
        <taxon>Bacteria</taxon>
        <taxon>Pseudomonadati</taxon>
        <taxon>Candidatus Hydrogenedentota</taxon>
        <taxon>Candidatus Abyssobacteria</taxon>
    </lineage>
</organism>
<comment type="caution">
    <text evidence="1">The sequence shown here is derived from an EMBL/GenBank/DDBJ whole genome shotgun (WGS) entry which is preliminary data.</text>
</comment>
<evidence type="ECO:0008006" key="3">
    <source>
        <dbReference type="Google" id="ProtNLM"/>
    </source>
</evidence>
<dbReference type="InterPro" id="IPR011050">
    <property type="entry name" value="Pectin_lyase_fold/virulence"/>
</dbReference>
<dbReference type="InterPro" id="IPR006626">
    <property type="entry name" value="PbH1"/>
</dbReference>
<proteinExistence type="predicted"/>
<dbReference type="EMBL" id="QZKI01000024">
    <property type="protein sequence ID" value="RJP73750.1"/>
    <property type="molecule type" value="Genomic_DNA"/>
</dbReference>
<feature type="non-terminal residue" evidence="1">
    <location>
        <position position="1"/>
    </location>
</feature>
<accession>A0A419F5I6</accession>
<dbReference type="Proteomes" id="UP000285961">
    <property type="component" value="Unassembled WGS sequence"/>
</dbReference>
<dbReference type="PANTHER" id="PTHR42754:SF1">
    <property type="entry name" value="LIPOPROTEIN"/>
    <property type="match status" value="1"/>
</dbReference>
<evidence type="ECO:0000313" key="1">
    <source>
        <dbReference type="EMBL" id="RJP73750.1"/>
    </source>
</evidence>
<protein>
    <recommendedName>
        <fullName evidence="3">Right handed beta helix domain-containing protein</fullName>
    </recommendedName>
</protein>